<dbReference type="Gene3D" id="1.10.510.10">
    <property type="entry name" value="Transferase(Phosphotransferase) domain 1"/>
    <property type="match status" value="1"/>
</dbReference>
<dbReference type="PROSITE" id="PS50011">
    <property type="entry name" value="PROTEIN_KINASE_DOM"/>
    <property type="match status" value="1"/>
</dbReference>
<evidence type="ECO:0000256" key="1">
    <source>
        <dbReference type="SAM" id="MobiDB-lite"/>
    </source>
</evidence>
<dbReference type="EMBL" id="FJOG01000018">
    <property type="protein sequence ID" value="CZR61627.1"/>
    <property type="molecule type" value="Genomic_DNA"/>
</dbReference>
<protein>
    <recommendedName>
        <fullName evidence="2">Protein kinase domain-containing protein</fullName>
    </recommendedName>
</protein>
<proteinExistence type="predicted"/>
<dbReference type="Proteomes" id="UP000184330">
    <property type="component" value="Unassembled WGS sequence"/>
</dbReference>
<dbReference type="PANTHER" id="PTHR44305">
    <property type="entry name" value="SI:DKEY-192D15.2-RELATED"/>
    <property type="match status" value="1"/>
</dbReference>
<dbReference type="STRING" id="576137.A0A1L7X9H3"/>
<organism evidence="3 4">
    <name type="scientific">Phialocephala subalpina</name>
    <dbReference type="NCBI Taxonomy" id="576137"/>
    <lineage>
        <taxon>Eukaryota</taxon>
        <taxon>Fungi</taxon>
        <taxon>Dikarya</taxon>
        <taxon>Ascomycota</taxon>
        <taxon>Pezizomycotina</taxon>
        <taxon>Leotiomycetes</taxon>
        <taxon>Helotiales</taxon>
        <taxon>Mollisiaceae</taxon>
        <taxon>Phialocephala</taxon>
        <taxon>Phialocephala fortinii species complex</taxon>
    </lineage>
</organism>
<dbReference type="InterPro" id="IPR053083">
    <property type="entry name" value="TF_kinase-domain_protein"/>
</dbReference>
<feature type="region of interest" description="Disordered" evidence="1">
    <location>
        <begin position="464"/>
        <end position="504"/>
    </location>
</feature>
<feature type="compositionally biased region" description="Pro residues" evidence="1">
    <location>
        <begin position="26"/>
        <end position="43"/>
    </location>
</feature>
<dbReference type="InterPro" id="IPR001245">
    <property type="entry name" value="Ser-Thr/Tyr_kinase_cat_dom"/>
</dbReference>
<dbReference type="GO" id="GO:0004672">
    <property type="term" value="F:protein kinase activity"/>
    <property type="evidence" value="ECO:0007669"/>
    <property type="project" value="InterPro"/>
</dbReference>
<dbReference type="InterPro" id="IPR011009">
    <property type="entry name" value="Kinase-like_dom_sf"/>
</dbReference>
<feature type="region of interest" description="Disordered" evidence="1">
    <location>
        <begin position="1"/>
        <end position="47"/>
    </location>
</feature>
<sequence length="655" mass="72728">MNQPLFDPLGMNPPQNPNQPNAAQDPPLPPAVVGPVPALPPVPKLNDSDPADNWQWHHADIQAFKKAQAGKDKKEAELQWLQTERYWKSRVGKSWKAVRVLGRGGQGVVGHWTYDGPGRAQRPLQDVVVKQAVKKGPTYQWGDGLEKEAKMLTLFQGSELPHILRMYRHLYEDMGGGTDVFDHGVVHRIFLEYCAGGDLGDWIWNNYYQQPTAPTPAPEYDLWRIFHCLARACLVMDHGREETNQPRWAVKEIAHLDLKLDNGNDSMRDTEHRNAPAFKISDFGLAEETPNYQDQNYRNSLSQTGTVQWQLPEQIQNLAHKALAIVTPRERPWINASMNRVAGPRYGTASNIWQIGLIMWVIMHEPLDLSPIWDSTKQDHLKCYQSNMTQRLRIGGATLGSQQDIDAENNPQLHQYSQTLRAAVAECLLCTPPIRIMPGELVTLTGKQVDVLLLAMGGNPNASFPRCQEPQLSQRWYSKQAPPQRQPPPLPPRPPPAAQPPNVPVPLYAQAAAQAAAAGSPPAPRPGYPQAVNAAAQIQAVPLSNPFIWQPPAPMKPLAGGNPGPNPAANGPLHPIPNPLPAIVQKKAALLAVGHEVTIYIANVDSTTTIRQLKNELIRLGVSKQMMMRHGQSLMLDFQKLGEFSALDHVDLKEM</sequence>
<evidence type="ECO:0000313" key="4">
    <source>
        <dbReference type="Proteomes" id="UP000184330"/>
    </source>
</evidence>
<reference evidence="3 4" key="1">
    <citation type="submission" date="2016-03" db="EMBL/GenBank/DDBJ databases">
        <authorList>
            <person name="Ploux O."/>
        </authorList>
    </citation>
    <scope>NUCLEOTIDE SEQUENCE [LARGE SCALE GENOMIC DNA]</scope>
    <source>
        <strain evidence="3 4">UAMH 11012</strain>
    </source>
</reference>
<accession>A0A1L7X9H3</accession>
<dbReference type="AlphaFoldDB" id="A0A1L7X9H3"/>
<evidence type="ECO:0000313" key="3">
    <source>
        <dbReference type="EMBL" id="CZR61627.1"/>
    </source>
</evidence>
<keyword evidence="4" id="KW-1185">Reference proteome</keyword>
<gene>
    <name evidence="3" type="ORF">PAC_11524</name>
</gene>
<dbReference type="Pfam" id="PF07714">
    <property type="entry name" value="PK_Tyr_Ser-Thr"/>
    <property type="match status" value="1"/>
</dbReference>
<feature type="compositionally biased region" description="Pro residues" evidence="1">
    <location>
        <begin position="484"/>
        <end position="504"/>
    </location>
</feature>
<dbReference type="OrthoDB" id="310217at2759"/>
<feature type="domain" description="Protein kinase" evidence="2">
    <location>
        <begin position="95"/>
        <end position="453"/>
    </location>
</feature>
<dbReference type="InterPro" id="IPR000719">
    <property type="entry name" value="Prot_kinase_dom"/>
</dbReference>
<dbReference type="SUPFAM" id="SSF56112">
    <property type="entry name" value="Protein kinase-like (PK-like)"/>
    <property type="match status" value="1"/>
</dbReference>
<name>A0A1L7X9H3_9HELO</name>
<dbReference type="SMART" id="SM00220">
    <property type="entry name" value="S_TKc"/>
    <property type="match status" value="1"/>
</dbReference>
<dbReference type="GO" id="GO:0005524">
    <property type="term" value="F:ATP binding"/>
    <property type="evidence" value="ECO:0007669"/>
    <property type="project" value="InterPro"/>
</dbReference>
<evidence type="ECO:0000259" key="2">
    <source>
        <dbReference type="PROSITE" id="PS50011"/>
    </source>
</evidence>
<feature type="region of interest" description="Disordered" evidence="1">
    <location>
        <begin position="552"/>
        <end position="573"/>
    </location>
</feature>